<dbReference type="PANTHER" id="PTHR32479">
    <property type="entry name" value="GLYCOLATE OXIDASE IRON-SULFUR SUBUNIT"/>
    <property type="match status" value="1"/>
</dbReference>
<feature type="domain" description="4Fe-4S ferredoxin-type" evidence="7">
    <location>
        <begin position="67"/>
        <end position="97"/>
    </location>
</feature>
<keyword evidence="2 6" id="KW-0479">Metal-binding</keyword>
<comment type="catalytic activity">
    <reaction evidence="6">
        <text>(R)-lactate + A = pyruvate + AH2</text>
        <dbReference type="Rhea" id="RHEA:15089"/>
        <dbReference type="ChEBI" id="CHEBI:13193"/>
        <dbReference type="ChEBI" id="CHEBI:15361"/>
        <dbReference type="ChEBI" id="CHEBI:16004"/>
        <dbReference type="ChEBI" id="CHEBI:17499"/>
    </reaction>
</comment>
<dbReference type="GO" id="GO:0051539">
    <property type="term" value="F:4 iron, 4 sulfur cluster binding"/>
    <property type="evidence" value="ECO:0007669"/>
    <property type="project" value="UniProtKB-UniRule"/>
</dbReference>
<dbReference type="Proteomes" id="UP000182977">
    <property type="component" value="Chromosome I"/>
</dbReference>
<dbReference type="OrthoDB" id="9770306at2"/>
<comment type="function">
    <text evidence="6">Component of a complex that catalyzes the oxidation of glycolate to glyoxylate.</text>
</comment>
<keyword evidence="6" id="KW-0249">Electron transport</keyword>
<evidence type="ECO:0000256" key="2">
    <source>
        <dbReference type="ARBA" id="ARBA00022723"/>
    </source>
</evidence>
<evidence type="ECO:0000313" key="9">
    <source>
        <dbReference type="Proteomes" id="UP000182977"/>
    </source>
</evidence>
<keyword evidence="1 6" id="KW-0004">4Fe-4S</keyword>
<dbReference type="PROSITE" id="PS51379">
    <property type="entry name" value="4FE4S_FER_2"/>
    <property type="match status" value="2"/>
</dbReference>
<accession>A0A1H2HYS9</accession>
<dbReference type="PIRSF" id="PIRSF000139">
    <property type="entry name" value="Glc_ox_4Fe-4S"/>
    <property type="match status" value="1"/>
</dbReference>
<dbReference type="InterPro" id="IPR017896">
    <property type="entry name" value="4Fe4S_Fe-S-bd"/>
</dbReference>
<dbReference type="SUPFAM" id="SSF54862">
    <property type="entry name" value="4Fe-4S ferredoxins"/>
    <property type="match status" value="1"/>
</dbReference>
<keyword evidence="5 6" id="KW-0411">Iron-sulfur</keyword>
<reference evidence="9" key="1">
    <citation type="submission" date="2016-10" db="EMBL/GenBank/DDBJ databases">
        <authorList>
            <person name="Varghese N."/>
            <person name="Submissions S."/>
        </authorList>
    </citation>
    <scope>NUCLEOTIDE SEQUENCE [LARGE SCALE GENOMIC DNA]</scope>
    <source>
        <strain evidence="9">DSM 45079</strain>
    </source>
</reference>
<dbReference type="Gene3D" id="1.10.1060.10">
    <property type="entry name" value="Alpha-helical ferredoxin"/>
    <property type="match status" value="1"/>
</dbReference>
<evidence type="ECO:0000256" key="6">
    <source>
        <dbReference type="PIRNR" id="PIRNR000139"/>
    </source>
</evidence>
<dbReference type="PANTHER" id="PTHR32479:SF17">
    <property type="entry name" value="GLYCOLATE OXIDASE IRON-SULFUR SUBUNIT"/>
    <property type="match status" value="1"/>
</dbReference>
<evidence type="ECO:0000256" key="3">
    <source>
        <dbReference type="ARBA" id="ARBA00022737"/>
    </source>
</evidence>
<dbReference type="InterPro" id="IPR017900">
    <property type="entry name" value="4Fe4S_Fe_S_CS"/>
</dbReference>
<dbReference type="PROSITE" id="PS00198">
    <property type="entry name" value="4FE4S_FER_1"/>
    <property type="match status" value="2"/>
</dbReference>
<comment type="catalytic activity">
    <reaction evidence="6">
        <text>glycolate + A = glyoxylate + AH2</text>
        <dbReference type="Rhea" id="RHEA:21264"/>
        <dbReference type="ChEBI" id="CHEBI:13193"/>
        <dbReference type="ChEBI" id="CHEBI:17499"/>
        <dbReference type="ChEBI" id="CHEBI:29805"/>
        <dbReference type="ChEBI" id="CHEBI:36655"/>
        <dbReference type="EC" id="1.1.99.14"/>
    </reaction>
</comment>
<dbReference type="GO" id="GO:0046872">
    <property type="term" value="F:metal ion binding"/>
    <property type="evidence" value="ECO:0007669"/>
    <property type="project" value="UniProtKB-UniRule"/>
</dbReference>
<name>A0A1H2HYS9_9ACTN</name>
<feature type="domain" description="4Fe-4S ferredoxin-type" evidence="7">
    <location>
        <begin position="15"/>
        <end position="45"/>
    </location>
</feature>
<dbReference type="GO" id="GO:0019154">
    <property type="term" value="F:glycolate dehydrogenase activity"/>
    <property type="evidence" value="ECO:0007669"/>
    <property type="project" value="UniProtKB-EC"/>
</dbReference>
<evidence type="ECO:0000259" key="7">
    <source>
        <dbReference type="PROSITE" id="PS51379"/>
    </source>
</evidence>
<evidence type="ECO:0000256" key="5">
    <source>
        <dbReference type="ARBA" id="ARBA00023014"/>
    </source>
</evidence>
<comment type="cofactor">
    <cofactor evidence="6">
        <name>[4Fe-4S] cluster</name>
        <dbReference type="ChEBI" id="CHEBI:49883"/>
    </cofactor>
    <text evidence="6">Binds 2 [4Fe-4S] clusters.</text>
</comment>
<dbReference type="EMBL" id="LT629791">
    <property type="protein sequence ID" value="SDU36708.1"/>
    <property type="molecule type" value="Genomic_DNA"/>
</dbReference>
<dbReference type="Pfam" id="PF02754">
    <property type="entry name" value="CCG"/>
    <property type="match status" value="2"/>
</dbReference>
<protein>
    <recommendedName>
        <fullName evidence="6">Glycolate oxidase iron-sulfur subunit</fullName>
        <ecNumber evidence="6">1.1.99.14</ecNumber>
    </recommendedName>
</protein>
<dbReference type="STRING" id="419479.SAMN04488563_1315"/>
<dbReference type="RefSeq" id="WP_046766879.1">
    <property type="nucleotide sequence ID" value="NZ_KQ061220.1"/>
</dbReference>
<proteinExistence type="predicted"/>
<keyword evidence="3" id="KW-0677">Repeat</keyword>
<dbReference type="Pfam" id="PF13183">
    <property type="entry name" value="Fer4_8"/>
    <property type="match status" value="1"/>
</dbReference>
<evidence type="ECO:0000313" key="8">
    <source>
        <dbReference type="EMBL" id="SDU36708.1"/>
    </source>
</evidence>
<sequence length="439" mass="47648">MVLTPGGSGSFDAHHPPRRELLDDCVHCGFCLPSCPTYAVGGEEMDSPRGRIYLIDLAQRGEIPLDRTIAGHIDSCLGCLACVPACPSGVQYDLLLEATRPQLERHVPRTRRERLVRRAIFAVFPYPARMRVAALFGVLYRRLGLRALAHRLGIVDRLPAELRAAEDLLPPVPVRSLFRRLGPVTPAAGERRLRVALLEGCAQRVLFGDVNAATARVLAAEGCEVVVPQGQQCCGALNLHAGLEDDAAARARKLIDTFEQANADVVVVNVAGCGSSMKEYDRLLADDPAYAERAARFAASVRDVNELLAELEPRAVRHPVQAKVAYHDACHLANAQRIRRQPRDLLRAVPGVEVTDVPEADICCGSAGIYNLVQPETAEELGRRKAASLESAAPDVIATANAGCLLQVRRFLSTDIPLVHPIEILDASIRGAPLDKARR</sequence>
<dbReference type="AlphaFoldDB" id="A0A1H2HYS9"/>
<dbReference type="InterPro" id="IPR009051">
    <property type="entry name" value="Helical_ferredxn"/>
</dbReference>
<keyword evidence="6" id="KW-0813">Transport</keyword>
<evidence type="ECO:0000256" key="4">
    <source>
        <dbReference type="ARBA" id="ARBA00023004"/>
    </source>
</evidence>
<keyword evidence="4 6" id="KW-0408">Iron</keyword>
<evidence type="ECO:0000256" key="1">
    <source>
        <dbReference type="ARBA" id="ARBA00022485"/>
    </source>
</evidence>
<dbReference type="InterPro" id="IPR004017">
    <property type="entry name" value="Cys_rich_dom"/>
</dbReference>
<keyword evidence="9" id="KW-1185">Reference proteome</keyword>
<gene>
    <name evidence="8" type="ORF">SAMN04488563_1315</name>
</gene>
<dbReference type="InterPro" id="IPR012257">
    <property type="entry name" value="Glc_ox_4Fe-4S"/>
</dbReference>
<dbReference type="EC" id="1.1.99.14" evidence="6"/>
<organism evidence="8 9">
    <name type="scientific">Jiangella alkaliphila</name>
    <dbReference type="NCBI Taxonomy" id="419479"/>
    <lineage>
        <taxon>Bacteria</taxon>
        <taxon>Bacillati</taxon>
        <taxon>Actinomycetota</taxon>
        <taxon>Actinomycetes</taxon>
        <taxon>Jiangellales</taxon>
        <taxon>Jiangellaceae</taxon>
        <taxon>Jiangella</taxon>
    </lineage>
</organism>